<dbReference type="AlphaFoldDB" id="A0A9I9E7V4"/>
<reference evidence="1" key="1">
    <citation type="submission" date="2023-03" db="UniProtKB">
        <authorList>
            <consortium name="EnsemblPlants"/>
        </authorList>
    </citation>
    <scope>IDENTIFICATION</scope>
</reference>
<dbReference type="Gramene" id="MELO3C029898.2.1">
    <property type="protein sequence ID" value="MELO3C029898.2.1"/>
    <property type="gene ID" value="MELO3C029898.2"/>
</dbReference>
<protein>
    <submittedName>
        <fullName evidence="1">Uncharacterized protein</fullName>
    </submittedName>
</protein>
<proteinExistence type="predicted"/>
<organism evidence="1">
    <name type="scientific">Cucumis melo</name>
    <name type="common">Muskmelon</name>
    <dbReference type="NCBI Taxonomy" id="3656"/>
    <lineage>
        <taxon>Eukaryota</taxon>
        <taxon>Viridiplantae</taxon>
        <taxon>Streptophyta</taxon>
        <taxon>Embryophyta</taxon>
        <taxon>Tracheophyta</taxon>
        <taxon>Spermatophyta</taxon>
        <taxon>Magnoliopsida</taxon>
        <taxon>eudicotyledons</taxon>
        <taxon>Gunneridae</taxon>
        <taxon>Pentapetalae</taxon>
        <taxon>rosids</taxon>
        <taxon>fabids</taxon>
        <taxon>Cucurbitales</taxon>
        <taxon>Cucurbitaceae</taxon>
        <taxon>Benincaseae</taxon>
        <taxon>Cucumis</taxon>
    </lineage>
</organism>
<evidence type="ECO:0000313" key="1">
    <source>
        <dbReference type="EnsemblPlants" id="MELO3C029898.2.1"/>
    </source>
</evidence>
<dbReference type="EnsemblPlants" id="MELO3C029898.2.1">
    <property type="protein sequence ID" value="MELO3C029898.2.1"/>
    <property type="gene ID" value="MELO3C029898.2"/>
</dbReference>
<sequence>MEEVSPMTRTQNKHDYVSPVMMKPAFGTIYYDLGVGQSSIFRTRYYNSEAASSYMHGHGRGCGKHNEYLNYEVPIAVPEQSDEQ</sequence>
<accession>A0A9I9E7V4</accession>
<name>A0A9I9E7V4_CUCME</name>